<keyword evidence="6 8" id="KW-0456">Lyase</keyword>
<dbReference type="SUPFAM" id="SSF48452">
    <property type="entry name" value="TPR-like"/>
    <property type="match status" value="2"/>
</dbReference>
<name>A0ABQ1QSE3_9FLAO</name>
<evidence type="ECO:0000256" key="6">
    <source>
        <dbReference type="ARBA" id="ARBA00023239"/>
    </source>
</evidence>
<evidence type="ECO:0000313" key="12">
    <source>
        <dbReference type="Proteomes" id="UP000625780"/>
    </source>
</evidence>
<feature type="domain" description="Guanylate cyclase" evidence="10">
    <location>
        <begin position="428"/>
        <end position="558"/>
    </location>
</feature>
<keyword evidence="3" id="KW-0547">Nucleotide-binding</keyword>
<feature type="repeat" description="TPR" evidence="7">
    <location>
        <begin position="92"/>
        <end position="125"/>
    </location>
</feature>
<comment type="similarity">
    <text evidence="8">Belongs to the adenylyl cyclase class-4/guanylyl cyclase family.</text>
</comment>
<dbReference type="InterPro" id="IPR001054">
    <property type="entry name" value="A/G_cyclase"/>
</dbReference>
<dbReference type="InterPro" id="IPR011990">
    <property type="entry name" value="TPR-like_helical_dom_sf"/>
</dbReference>
<dbReference type="PROSITE" id="PS50005">
    <property type="entry name" value="TPR"/>
    <property type="match status" value="1"/>
</dbReference>
<keyword evidence="7" id="KW-0802">TPR repeat</keyword>
<keyword evidence="5 9" id="KW-0472">Membrane</keyword>
<dbReference type="Gene3D" id="3.30.70.1230">
    <property type="entry name" value="Nucleotide cyclase"/>
    <property type="match status" value="1"/>
</dbReference>
<comment type="caution">
    <text evidence="11">The sequence shown here is derived from an EMBL/GenBank/DDBJ whole genome shotgun (WGS) entry which is preliminary data.</text>
</comment>
<dbReference type="InterPro" id="IPR018297">
    <property type="entry name" value="A/G_cyclase_CS"/>
</dbReference>
<reference evidence="12" key="1">
    <citation type="journal article" date="2019" name="Int. J. Syst. Evol. Microbiol.">
        <title>The Global Catalogue of Microorganisms (GCM) 10K type strain sequencing project: providing services to taxonomists for standard genome sequencing and annotation.</title>
        <authorList>
            <consortium name="The Broad Institute Genomics Platform"/>
            <consortium name="The Broad Institute Genome Sequencing Center for Infectious Disease"/>
            <person name="Wu L."/>
            <person name="Ma J."/>
        </authorList>
    </citation>
    <scope>NUCLEOTIDE SEQUENCE [LARGE SCALE GENOMIC DNA]</scope>
    <source>
        <strain evidence="12">CGMCC 1.12606</strain>
    </source>
</reference>
<organism evidence="11 12">
    <name type="scientific">Muriicola marianensis</name>
    <dbReference type="NCBI Taxonomy" id="1324801"/>
    <lineage>
        <taxon>Bacteria</taxon>
        <taxon>Pseudomonadati</taxon>
        <taxon>Bacteroidota</taxon>
        <taxon>Flavobacteriia</taxon>
        <taxon>Flavobacteriales</taxon>
        <taxon>Flavobacteriaceae</taxon>
        <taxon>Muriicola</taxon>
    </lineage>
</organism>
<accession>A0ABQ1QSE3</accession>
<dbReference type="PANTHER" id="PTHR11920">
    <property type="entry name" value="GUANYLYL CYCLASE"/>
    <property type="match status" value="1"/>
</dbReference>
<dbReference type="CDD" id="cd07302">
    <property type="entry name" value="CHD"/>
    <property type="match status" value="1"/>
</dbReference>
<dbReference type="PROSITE" id="PS00452">
    <property type="entry name" value="GUANYLATE_CYCLASE_1"/>
    <property type="match status" value="1"/>
</dbReference>
<dbReference type="Proteomes" id="UP000625780">
    <property type="component" value="Unassembled WGS sequence"/>
</dbReference>
<gene>
    <name evidence="11" type="ORF">GCM10011361_02820</name>
</gene>
<evidence type="ECO:0000256" key="3">
    <source>
        <dbReference type="ARBA" id="ARBA00022741"/>
    </source>
</evidence>
<evidence type="ECO:0000313" key="11">
    <source>
        <dbReference type="EMBL" id="GGD39123.1"/>
    </source>
</evidence>
<keyword evidence="2 9" id="KW-0812">Transmembrane</keyword>
<dbReference type="PANTHER" id="PTHR11920:SF335">
    <property type="entry name" value="GUANYLATE CYCLASE"/>
    <property type="match status" value="1"/>
</dbReference>
<dbReference type="SMART" id="SM00028">
    <property type="entry name" value="TPR"/>
    <property type="match status" value="5"/>
</dbReference>
<dbReference type="InterPro" id="IPR050401">
    <property type="entry name" value="Cyclic_nucleotide_synthase"/>
</dbReference>
<evidence type="ECO:0000256" key="8">
    <source>
        <dbReference type="RuleBase" id="RU000405"/>
    </source>
</evidence>
<dbReference type="InterPro" id="IPR019734">
    <property type="entry name" value="TPR_rpt"/>
</dbReference>
<dbReference type="SMART" id="SM00044">
    <property type="entry name" value="CYCc"/>
    <property type="match status" value="1"/>
</dbReference>
<keyword evidence="4 9" id="KW-1133">Transmembrane helix</keyword>
<protein>
    <recommendedName>
        <fullName evidence="10">Guanylate cyclase domain-containing protein</fullName>
    </recommendedName>
</protein>
<dbReference type="InterPro" id="IPR029787">
    <property type="entry name" value="Nucleotide_cyclase"/>
</dbReference>
<sequence>MRTGKSIFNFTNRNQRFLLILILMMSLFGHSQNQKITDSLVAVYESGDYEPEESLKLLRSIAYNNPDPEESLKYANLMLEKATEWDSTHAEFRAYLQRGNAYEAKGDLSQALDSYLNAADIVNELGDKIELGKLYIAIAGAYSGMENRTSVITYYTEAMNLLKDLDRENYATAIENFGDEYLKWDKPDSALTLFSESGPVFEALGNEENLAFNIGNKGLAYALKGEHKKGEDYIGQAIAKMEEIGNHRPICTYLIAMSDIYAKKNEWDDAFEYSLRALRLARELGLKAEIGNAYLKLSELYERTGYSRAALDYFRMHITYRDSVQNITEAQKMHNNQMARTQVAIDLLEQKERNQRIIVISTGIALFLIILLALSLYRRNRYIKKTNEIIEREKERSENLLLNILPEKTADELKKYGAVKADKLESVTVLFTDFLSFTKHSEQTDPELLVNTIGTYFTAFDDIVESYGLEKIKTIGDSYMCAGGLPEPLEDHALKMVQAAFDIMDFVEQRRANRKEGEPEFEMRVGINTGPVVAGVVGHNKFSYDIWGDTVNVAARMERLSEAGKINISESTYMLVRNHFKCEYRGEFEVKNKGMMKMYFVLGPLSEEKESRRSASILSS</sequence>
<evidence type="ECO:0000256" key="1">
    <source>
        <dbReference type="ARBA" id="ARBA00004370"/>
    </source>
</evidence>
<proteinExistence type="inferred from homology"/>
<dbReference type="Gene3D" id="1.25.40.10">
    <property type="entry name" value="Tetratricopeptide repeat domain"/>
    <property type="match status" value="2"/>
</dbReference>
<evidence type="ECO:0000256" key="7">
    <source>
        <dbReference type="PROSITE-ProRule" id="PRU00339"/>
    </source>
</evidence>
<comment type="subcellular location">
    <subcellularLocation>
        <location evidence="1">Membrane</location>
    </subcellularLocation>
</comment>
<dbReference type="SUPFAM" id="SSF55073">
    <property type="entry name" value="Nucleotide cyclase"/>
    <property type="match status" value="1"/>
</dbReference>
<feature type="transmembrane region" description="Helical" evidence="9">
    <location>
        <begin position="357"/>
        <end position="377"/>
    </location>
</feature>
<dbReference type="PROSITE" id="PS50125">
    <property type="entry name" value="GUANYLATE_CYCLASE_2"/>
    <property type="match status" value="1"/>
</dbReference>
<keyword evidence="12" id="KW-1185">Reference proteome</keyword>
<evidence type="ECO:0000256" key="5">
    <source>
        <dbReference type="ARBA" id="ARBA00023136"/>
    </source>
</evidence>
<dbReference type="EMBL" id="BMFH01000001">
    <property type="protein sequence ID" value="GGD39123.1"/>
    <property type="molecule type" value="Genomic_DNA"/>
</dbReference>
<dbReference type="Pfam" id="PF00211">
    <property type="entry name" value="Guanylate_cyc"/>
    <property type="match status" value="1"/>
</dbReference>
<evidence type="ECO:0000259" key="10">
    <source>
        <dbReference type="PROSITE" id="PS50125"/>
    </source>
</evidence>
<evidence type="ECO:0000256" key="9">
    <source>
        <dbReference type="SAM" id="Phobius"/>
    </source>
</evidence>
<evidence type="ECO:0000256" key="2">
    <source>
        <dbReference type="ARBA" id="ARBA00022692"/>
    </source>
</evidence>
<evidence type="ECO:0000256" key="4">
    <source>
        <dbReference type="ARBA" id="ARBA00022989"/>
    </source>
</evidence>